<dbReference type="PANTHER" id="PTHR23130">
    <property type="entry name" value="CYTOCHROME B561 AND DOMON DOMAIN-CONTAINING PROTEIN"/>
    <property type="match status" value="1"/>
</dbReference>
<evidence type="ECO:0000256" key="4">
    <source>
        <dbReference type="ARBA" id="ARBA00022982"/>
    </source>
</evidence>
<evidence type="ECO:0000256" key="6">
    <source>
        <dbReference type="SAM" id="SignalP"/>
    </source>
</evidence>
<evidence type="ECO:0000256" key="5">
    <source>
        <dbReference type="ARBA" id="ARBA00023136"/>
    </source>
</evidence>
<keyword evidence="4" id="KW-0249">Electron transport</keyword>
<organism evidence="8 9">
    <name type="scientific">Heracleum sosnowskyi</name>
    <dbReference type="NCBI Taxonomy" id="360622"/>
    <lineage>
        <taxon>Eukaryota</taxon>
        <taxon>Viridiplantae</taxon>
        <taxon>Streptophyta</taxon>
        <taxon>Embryophyta</taxon>
        <taxon>Tracheophyta</taxon>
        <taxon>Spermatophyta</taxon>
        <taxon>Magnoliopsida</taxon>
        <taxon>eudicotyledons</taxon>
        <taxon>Gunneridae</taxon>
        <taxon>Pentapetalae</taxon>
        <taxon>asterids</taxon>
        <taxon>campanulids</taxon>
        <taxon>Apiales</taxon>
        <taxon>Apiaceae</taxon>
        <taxon>Apioideae</taxon>
        <taxon>apioid superclade</taxon>
        <taxon>Tordylieae</taxon>
        <taxon>Tordyliinae</taxon>
        <taxon>Heracleum</taxon>
    </lineage>
</organism>
<dbReference type="EMBL" id="JAUIZM010000011">
    <property type="protein sequence ID" value="KAK1354019.1"/>
    <property type="molecule type" value="Genomic_DNA"/>
</dbReference>
<dbReference type="CDD" id="cd09629">
    <property type="entry name" value="DOMON_CIL1_like"/>
    <property type="match status" value="1"/>
</dbReference>
<protein>
    <submittedName>
        <fullName evidence="8">Cytochrome b561 and DOMON domain-containing protein</fullName>
    </submittedName>
</protein>
<sequence>MAFLRFFGYSLLVLHIAFPISHSLTCTSQNLTNNSLYKNCIDLPTLNSYLHWTYHLSKSSLSIAFLSSASPNGWISWAINPSSAGMIGAQSLIAFRQSDGSMSVNTYNISSYETVARSEILFNVSDLNAEYSDGMMRILATLALPENTKVVNQAWQVGGSVIDGETPGKHDLEDANLNAKGKLHLLDHAKVNAASGDGNGTIEKHSGSSGNSGRNVAIFVMLYCILM</sequence>
<dbReference type="Pfam" id="PF04526">
    <property type="entry name" value="DUF568"/>
    <property type="match status" value="1"/>
</dbReference>
<keyword evidence="3 6" id="KW-0732">Signal</keyword>
<evidence type="ECO:0000256" key="1">
    <source>
        <dbReference type="ARBA" id="ARBA00004370"/>
    </source>
</evidence>
<evidence type="ECO:0000259" key="7">
    <source>
        <dbReference type="PROSITE" id="PS50836"/>
    </source>
</evidence>
<keyword evidence="5" id="KW-0472">Membrane</keyword>
<comment type="subcellular location">
    <subcellularLocation>
        <location evidence="1">Membrane</location>
    </subcellularLocation>
</comment>
<dbReference type="PANTHER" id="PTHR23130:SF195">
    <property type="entry name" value="CYTOCHROME B561 AND DOMON DOMAIN-CONTAINING PROTEIN"/>
    <property type="match status" value="1"/>
</dbReference>
<dbReference type="GO" id="GO:0016020">
    <property type="term" value="C:membrane"/>
    <property type="evidence" value="ECO:0007669"/>
    <property type="project" value="UniProtKB-SubCell"/>
</dbReference>
<evidence type="ECO:0000313" key="9">
    <source>
        <dbReference type="Proteomes" id="UP001237642"/>
    </source>
</evidence>
<dbReference type="PROSITE" id="PS50836">
    <property type="entry name" value="DOMON"/>
    <property type="match status" value="1"/>
</dbReference>
<reference evidence="8" key="1">
    <citation type="submission" date="2023-02" db="EMBL/GenBank/DDBJ databases">
        <title>Genome of toxic invasive species Heracleum sosnowskyi carries increased number of genes despite the absence of recent whole-genome duplications.</title>
        <authorList>
            <person name="Schelkunov M."/>
            <person name="Shtratnikova V."/>
            <person name="Makarenko M."/>
            <person name="Klepikova A."/>
            <person name="Omelchenko D."/>
            <person name="Novikova G."/>
            <person name="Obukhova E."/>
            <person name="Bogdanov V."/>
            <person name="Penin A."/>
            <person name="Logacheva M."/>
        </authorList>
    </citation>
    <scope>NUCLEOTIDE SEQUENCE</scope>
    <source>
        <strain evidence="8">Hsosn_3</strain>
        <tissue evidence="8">Leaf</tissue>
    </source>
</reference>
<keyword evidence="9" id="KW-1185">Reference proteome</keyword>
<evidence type="ECO:0000313" key="8">
    <source>
        <dbReference type="EMBL" id="KAK1354019.1"/>
    </source>
</evidence>
<name>A0AAD8LZF7_9APIA</name>
<evidence type="ECO:0000256" key="2">
    <source>
        <dbReference type="ARBA" id="ARBA00022448"/>
    </source>
</evidence>
<dbReference type="InterPro" id="IPR005018">
    <property type="entry name" value="DOMON_domain"/>
</dbReference>
<reference evidence="8" key="2">
    <citation type="submission" date="2023-05" db="EMBL/GenBank/DDBJ databases">
        <authorList>
            <person name="Schelkunov M.I."/>
        </authorList>
    </citation>
    <scope>NUCLEOTIDE SEQUENCE</scope>
    <source>
        <strain evidence="8">Hsosn_3</strain>
        <tissue evidence="8">Leaf</tissue>
    </source>
</reference>
<feature type="chain" id="PRO_5042155978" evidence="6">
    <location>
        <begin position="24"/>
        <end position="227"/>
    </location>
</feature>
<keyword evidence="2" id="KW-0813">Transport</keyword>
<dbReference type="InterPro" id="IPR045265">
    <property type="entry name" value="AIR12_DOMON"/>
</dbReference>
<feature type="signal peptide" evidence="6">
    <location>
        <begin position="1"/>
        <end position="23"/>
    </location>
</feature>
<proteinExistence type="predicted"/>
<gene>
    <name evidence="8" type="ORF">POM88_047275</name>
</gene>
<feature type="domain" description="DOMON" evidence="7">
    <location>
        <begin position="46"/>
        <end position="158"/>
    </location>
</feature>
<comment type="caution">
    <text evidence="8">The sequence shown here is derived from an EMBL/GenBank/DDBJ whole genome shotgun (WGS) entry which is preliminary data.</text>
</comment>
<dbReference type="Proteomes" id="UP001237642">
    <property type="component" value="Unassembled WGS sequence"/>
</dbReference>
<evidence type="ECO:0000256" key="3">
    <source>
        <dbReference type="ARBA" id="ARBA00022729"/>
    </source>
</evidence>
<dbReference type="AlphaFoldDB" id="A0AAD8LZF7"/>
<accession>A0AAD8LZF7</accession>